<evidence type="ECO:0000256" key="1">
    <source>
        <dbReference type="ARBA" id="ARBA00000707"/>
    </source>
</evidence>
<comment type="similarity">
    <text evidence="6 7">Belongs to the peptidase C12 family.</text>
</comment>
<dbReference type="STRING" id="97972.A0A2V1DG07"/>
<evidence type="ECO:0000256" key="4">
    <source>
        <dbReference type="ARBA" id="ARBA00022801"/>
    </source>
</evidence>
<keyword evidence="3 7" id="KW-0833">Ubl conjugation pathway</keyword>
<evidence type="ECO:0000256" key="7">
    <source>
        <dbReference type="RuleBase" id="RU361215"/>
    </source>
</evidence>
<dbReference type="OrthoDB" id="427186at2759"/>
<dbReference type="Gene3D" id="3.40.532.10">
    <property type="entry name" value="Peptidase C12, ubiquitin carboxyl-terminal hydrolase"/>
    <property type="match status" value="1"/>
</dbReference>
<evidence type="ECO:0000256" key="3">
    <source>
        <dbReference type="ARBA" id="ARBA00022786"/>
    </source>
</evidence>
<dbReference type="PANTHER" id="PTHR10589:SF41">
    <property type="entry name" value="UBIQUITIN CARBOXYL-TERMINAL HYDROLASE"/>
    <property type="match status" value="1"/>
</dbReference>
<evidence type="ECO:0000259" key="8">
    <source>
        <dbReference type="PROSITE" id="PS52048"/>
    </source>
</evidence>
<dbReference type="InterPro" id="IPR036959">
    <property type="entry name" value="Peptidase_C12_UCH_sf"/>
</dbReference>
<dbReference type="GO" id="GO:0005737">
    <property type="term" value="C:cytoplasm"/>
    <property type="evidence" value="ECO:0007669"/>
    <property type="project" value="TreeGrafter"/>
</dbReference>
<dbReference type="Pfam" id="PF01088">
    <property type="entry name" value="Peptidase_C12"/>
    <property type="match status" value="1"/>
</dbReference>
<comment type="caution">
    <text evidence="6">Lacks conserved residue(s) required for the propagation of feature annotation.</text>
</comment>
<dbReference type="InterPro" id="IPR038765">
    <property type="entry name" value="Papain-like_cys_pep_sf"/>
</dbReference>
<feature type="domain" description="UCH catalytic" evidence="8">
    <location>
        <begin position="4"/>
        <end position="239"/>
    </location>
</feature>
<dbReference type="Proteomes" id="UP000244855">
    <property type="component" value="Unassembled WGS sequence"/>
</dbReference>
<dbReference type="PANTHER" id="PTHR10589">
    <property type="entry name" value="UBIQUITIN CARBOXYL-TERMINAL HYDROLASE"/>
    <property type="match status" value="1"/>
</dbReference>
<dbReference type="CDD" id="cd09616">
    <property type="entry name" value="Peptidase_C12_UCH_L1_L3"/>
    <property type="match status" value="1"/>
</dbReference>
<dbReference type="GO" id="GO:0006511">
    <property type="term" value="P:ubiquitin-dependent protein catabolic process"/>
    <property type="evidence" value="ECO:0007669"/>
    <property type="project" value="UniProtKB-UniRule"/>
</dbReference>
<proteinExistence type="inferred from homology"/>
<dbReference type="GO" id="GO:0016579">
    <property type="term" value="P:protein deubiquitination"/>
    <property type="evidence" value="ECO:0007669"/>
    <property type="project" value="TreeGrafter"/>
</dbReference>
<evidence type="ECO:0000256" key="2">
    <source>
        <dbReference type="ARBA" id="ARBA00022670"/>
    </source>
</evidence>
<dbReference type="EMBL" id="KZ805446">
    <property type="protein sequence ID" value="PVH97077.1"/>
    <property type="molecule type" value="Genomic_DNA"/>
</dbReference>
<accession>A0A2V1DG07</accession>
<keyword evidence="10" id="KW-1185">Reference proteome</keyword>
<dbReference type="GO" id="GO:0004843">
    <property type="term" value="F:cysteine-type deubiquitinase activity"/>
    <property type="evidence" value="ECO:0007669"/>
    <property type="project" value="UniProtKB-EC"/>
</dbReference>
<reference evidence="9 10" key="1">
    <citation type="journal article" date="2018" name="Sci. Rep.">
        <title>Comparative genomics provides insights into the lifestyle and reveals functional heterogeneity of dark septate endophytic fungi.</title>
        <authorList>
            <person name="Knapp D.G."/>
            <person name="Nemeth J.B."/>
            <person name="Barry K."/>
            <person name="Hainaut M."/>
            <person name="Henrissat B."/>
            <person name="Johnson J."/>
            <person name="Kuo A."/>
            <person name="Lim J.H.P."/>
            <person name="Lipzen A."/>
            <person name="Nolan M."/>
            <person name="Ohm R.A."/>
            <person name="Tamas L."/>
            <person name="Grigoriev I.V."/>
            <person name="Spatafora J.W."/>
            <person name="Nagy L.G."/>
            <person name="Kovacs G.M."/>
        </authorList>
    </citation>
    <scope>NUCLEOTIDE SEQUENCE [LARGE SCALE GENOMIC DNA]</scope>
    <source>
        <strain evidence="9 10">DSE2036</strain>
    </source>
</reference>
<dbReference type="SUPFAM" id="SSF54001">
    <property type="entry name" value="Cysteine proteinases"/>
    <property type="match status" value="1"/>
</dbReference>
<name>A0A2V1DG07_9PLEO</name>
<keyword evidence="4 7" id="KW-0378">Hydrolase</keyword>
<sequence length="242" mass="27210">MPKRWNMLENNPEVMNHLAYSLGLSKKLAFYDIYSFTDQDLLSFIPRPVYALLVIIPLTPKWDEERKNEDKDKPEYAGKGAEEPVIWFKQIIGNACGSYGLVHCVLNNPEAAQLIQPDSTLDRIRKEALDKTIWDRAKVLEDSDAFEQAHFEAVKLSETTVPTIADDKEGGHFVAFVKGRDGHLWELEGGRKGPLDRGELGEDEDLLSEKVVERALGGVMRILAEEGGNLRFSAIALAENLE</sequence>
<dbReference type="EC" id="3.4.19.12" evidence="7"/>
<evidence type="ECO:0000313" key="9">
    <source>
        <dbReference type="EMBL" id="PVH97077.1"/>
    </source>
</evidence>
<dbReference type="AlphaFoldDB" id="A0A2V1DG07"/>
<dbReference type="PROSITE" id="PS52048">
    <property type="entry name" value="UCH_DOMAIN"/>
    <property type="match status" value="1"/>
</dbReference>
<dbReference type="FunFam" id="3.40.532.10:FF:000008">
    <property type="entry name" value="Ubiquitin carboxyl-terminal hydrolase"/>
    <property type="match status" value="1"/>
</dbReference>
<evidence type="ECO:0000313" key="10">
    <source>
        <dbReference type="Proteomes" id="UP000244855"/>
    </source>
</evidence>
<protein>
    <recommendedName>
        <fullName evidence="7">Ubiquitin carboxyl-terminal hydrolase</fullName>
        <ecNumber evidence="7">3.4.19.12</ecNumber>
    </recommendedName>
</protein>
<dbReference type="InterPro" id="IPR001578">
    <property type="entry name" value="Peptidase_C12_UCH"/>
</dbReference>
<keyword evidence="2 7" id="KW-0645">Protease</keyword>
<gene>
    <name evidence="9" type="ORF">DM02DRAFT_616758</name>
</gene>
<keyword evidence="5 7" id="KW-0788">Thiol protease</keyword>
<organism evidence="9 10">
    <name type="scientific">Periconia macrospinosa</name>
    <dbReference type="NCBI Taxonomy" id="97972"/>
    <lineage>
        <taxon>Eukaryota</taxon>
        <taxon>Fungi</taxon>
        <taxon>Dikarya</taxon>
        <taxon>Ascomycota</taxon>
        <taxon>Pezizomycotina</taxon>
        <taxon>Dothideomycetes</taxon>
        <taxon>Pleosporomycetidae</taxon>
        <taxon>Pleosporales</taxon>
        <taxon>Massarineae</taxon>
        <taxon>Periconiaceae</taxon>
        <taxon>Periconia</taxon>
    </lineage>
</organism>
<evidence type="ECO:0000256" key="6">
    <source>
        <dbReference type="PROSITE-ProRule" id="PRU01393"/>
    </source>
</evidence>
<dbReference type="PRINTS" id="PR00707">
    <property type="entry name" value="UBCTHYDRLASE"/>
</dbReference>
<evidence type="ECO:0000256" key="5">
    <source>
        <dbReference type="ARBA" id="ARBA00022807"/>
    </source>
</evidence>
<comment type="catalytic activity">
    <reaction evidence="1 7">
        <text>Thiol-dependent hydrolysis of ester, thioester, amide, peptide and isopeptide bonds formed by the C-terminal Gly of ubiquitin (a 76-residue protein attached to proteins as an intracellular targeting signal).</text>
        <dbReference type="EC" id="3.4.19.12"/>
    </reaction>
</comment>